<dbReference type="KEGG" id="vg:955097"/>
<sequence>MKVISMNDYDILVQVDRVYDPKLVCEEVDSLVDLDSATKANDNIVVDTNGIETCLAESEFKAEQNNENKDSESPLVNIDILKLILPKSLTMWLFTNKTKWYSIDSYKFGELTVTEDSLIDMIHNREIVAFAYAIYRTHEDEQGVWSDIKDSIRIIFGVVELVPNSMSSWLRTRYLPINEIESPKVYPDAPPFVLQSMHRPRIWLTAYENVKCSECGNRMYSLKGPGEPSFCCLDSECEQFKMCTVSLECIDFETGPLNDLKKSIKTRSRYCTEDVLDSVNQYNRSVAMLLHGSKKLKPGKISSGLGKSKVDSSSDSVINCIKCKNCKVCQRMLQTKQTRCARHPVCTHFMLKRRLM</sequence>
<reference evidence="1 2" key="1">
    <citation type="journal article" date="2002" name="J. Virol.">
        <title>Analysis of the complete genome sequence of the Hz-1 virus suggests that it is related to members of the Baculoviridae.</title>
        <authorList>
            <person name="Cheng C.H."/>
            <person name="Liu S.M."/>
            <person name="Chow T.Y."/>
            <person name="Hsiao Y.Y."/>
            <person name="Wang D.P."/>
            <person name="Huang J.J."/>
            <person name="Chen H.H."/>
        </authorList>
    </citation>
    <scope>NUCLEOTIDE SEQUENCE [LARGE SCALE GENOMIC DNA]</scope>
</reference>
<evidence type="ECO:0000313" key="1">
    <source>
        <dbReference type="EMBL" id="AAN04323.1"/>
    </source>
</evidence>
<dbReference type="Proteomes" id="UP000232784">
    <property type="component" value="Segment"/>
</dbReference>
<evidence type="ECO:0000313" key="2">
    <source>
        <dbReference type="Proteomes" id="UP000232784"/>
    </source>
</evidence>
<protein>
    <submittedName>
        <fullName evidence="1">Orf28</fullName>
    </submittedName>
</protein>
<dbReference type="EMBL" id="AF451898">
    <property type="protein sequence ID" value="AAN04323.1"/>
    <property type="molecule type" value="Genomic_DNA"/>
</dbReference>
<accession>Q8JKT3</accession>
<proteinExistence type="predicted"/>
<gene>
    <name evidence="1" type="primary">orf28</name>
</gene>
<keyword evidence="2" id="KW-1185">Reference proteome</keyword>
<name>Q8JKT3_9VIRU</name>
<organism evidence="1 2">
    <name type="scientific">Heliothis zea nudivirus 1</name>
    <dbReference type="NCBI Taxonomy" id="3116536"/>
    <lineage>
        <taxon>Viruses</taxon>
        <taxon>Viruses incertae sedis</taxon>
        <taxon>Naldaviricetes</taxon>
        <taxon>Lefavirales</taxon>
        <taxon>Nudiviridae</taxon>
        <taxon>Betanudivirus</taxon>
        <taxon>Betanudivirus hezeae</taxon>
    </lineage>
</organism>